<name>A0ABS7X7Y7_9GAMM</name>
<organism evidence="3 4">
    <name type="scientific">Rheinheimera maricola</name>
    <dbReference type="NCBI Taxonomy" id="2793282"/>
    <lineage>
        <taxon>Bacteria</taxon>
        <taxon>Pseudomonadati</taxon>
        <taxon>Pseudomonadota</taxon>
        <taxon>Gammaproteobacteria</taxon>
        <taxon>Chromatiales</taxon>
        <taxon>Chromatiaceae</taxon>
        <taxon>Rheinheimera</taxon>
    </lineage>
</organism>
<feature type="domain" description="Tyrosine specific protein phosphatases" evidence="2">
    <location>
        <begin position="88"/>
        <end position="155"/>
    </location>
</feature>
<dbReference type="InterPro" id="IPR016130">
    <property type="entry name" value="Tyr_Pase_AS"/>
</dbReference>
<keyword evidence="1" id="KW-0378">Hydrolase</keyword>
<gene>
    <name evidence="3" type="ORF">I4W93_008640</name>
</gene>
<dbReference type="PROSITE" id="PS00383">
    <property type="entry name" value="TYR_PHOSPHATASE_1"/>
    <property type="match status" value="1"/>
</dbReference>
<evidence type="ECO:0000256" key="1">
    <source>
        <dbReference type="ARBA" id="ARBA00022801"/>
    </source>
</evidence>
<keyword evidence="4" id="KW-1185">Reference proteome</keyword>
<reference evidence="3 4" key="1">
    <citation type="submission" date="2021-08" db="EMBL/GenBank/DDBJ databases">
        <title>Rheinheimera aquimaris sp. nov., isolated from seawater of the East Sea in Korea.</title>
        <authorList>
            <person name="Kim K.H."/>
            <person name="Wenting R."/>
            <person name="Kim K.R."/>
            <person name="Jeon C.O."/>
        </authorList>
    </citation>
    <scope>NUCLEOTIDE SEQUENCE [LARGE SCALE GENOMIC DNA]</scope>
    <source>
        <strain evidence="3 4">MA-13</strain>
    </source>
</reference>
<dbReference type="Proteomes" id="UP000663814">
    <property type="component" value="Unassembled WGS sequence"/>
</dbReference>
<dbReference type="InterPro" id="IPR000387">
    <property type="entry name" value="Tyr_Pase_dom"/>
</dbReference>
<dbReference type="SUPFAM" id="SSF52799">
    <property type="entry name" value="(Phosphotyrosine protein) phosphatases II"/>
    <property type="match status" value="1"/>
</dbReference>
<dbReference type="InterPro" id="IPR050561">
    <property type="entry name" value="PTP"/>
</dbReference>
<dbReference type="EMBL" id="JAERPS020000002">
    <property type="protein sequence ID" value="MBZ9611666.1"/>
    <property type="molecule type" value="Genomic_DNA"/>
</dbReference>
<proteinExistence type="predicted"/>
<evidence type="ECO:0000313" key="3">
    <source>
        <dbReference type="EMBL" id="MBZ9611666.1"/>
    </source>
</evidence>
<dbReference type="InterPro" id="IPR057023">
    <property type="entry name" value="PTP-SAK"/>
</dbReference>
<comment type="caution">
    <text evidence="3">The sequence shown here is derived from an EMBL/GenBank/DDBJ whole genome shotgun (WGS) entry which is preliminary data.</text>
</comment>
<dbReference type="PANTHER" id="PTHR23339">
    <property type="entry name" value="TYROSINE SPECIFIC PROTEIN PHOSPHATASE AND DUAL SPECIFICITY PROTEIN PHOSPHATASE"/>
    <property type="match status" value="1"/>
</dbReference>
<protein>
    <submittedName>
        <fullName evidence="3">Dual specificity protein phosphatase family protein</fullName>
    </submittedName>
</protein>
<dbReference type="RefSeq" id="WP_205309827.1">
    <property type="nucleotide sequence ID" value="NZ_JAERPS020000002.1"/>
</dbReference>
<accession>A0ABS7X7Y7</accession>
<dbReference type="InterPro" id="IPR029021">
    <property type="entry name" value="Prot-tyrosine_phosphatase-like"/>
</dbReference>
<dbReference type="Pfam" id="PF22784">
    <property type="entry name" value="PTP-SAK"/>
    <property type="match status" value="1"/>
</dbReference>
<dbReference type="Gene3D" id="3.90.190.10">
    <property type="entry name" value="Protein tyrosine phosphatase superfamily"/>
    <property type="match status" value="1"/>
</dbReference>
<evidence type="ECO:0000259" key="2">
    <source>
        <dbReference type="PROSITE" id="PS50056"/>
    </source>
</evidence>
<sequence length="162" mass="17435">MHHPFDYLELSTGTLMFTPCPGTKGVSLFDSIGQLKAAGAAAVITLMPTHELEQNDAARIDAICKELGLAWYQLPIEDDCAPEQAFEAAFADYKASILALLQAGKKVAIHCKGGSGRTGLMAAILMTQLGYSKTEAQALVQQLRPKALLHPVHQSYFAKFTG</sequence>
<dbReference type="PROSITE" id="PS50056">
    <property type="entry name" value="TYR_PHOSPHATASE_2"/>
    <property type="match status" value="1"/>
</dbReference>
<evidence type="ECO:0000313" key="4">
    <source>
        <dbReference type="Proteomes" id="UP000663814"/>
    </source>
</evidence>